<dbReference type="Pfam" id="PF04679">
    <property type="entry name" value="DNA_ligase_A_C"/>
    <property type="match status" value="1"/>
</dbReference>
<dbReference type="NCBIfam" id="TIGR02779">
    <property type="entry name" value="NHEJ_ligase_lig"/>
    <property type="match status" value="1"/>
</dbReference>
<dbReference type="InterPro" id="IPR012340">
    <property type="entry name" value="NA-bd_OB-fold"/>
</dbReference>
<evidence type="ECO:0000256" key="22">
    <source>
        <dbReference type="ARBA" id="ARBA00049990"/>
    </source>
</evidence>
<keyword evidence="17" id="KW-0464">Manganese</keyword>
<keyword evidence="10" id="KW-0378">Hydrolase</keyword>
<evidence type="ECO:0000259" key="24">
    <source>
        <dbReference type="PROSITE" id="PS50160"/>
    </source>
</evidence>
<proteinExistence type="inferred from homology"/>
<dbReference type="AlphaFoldDB" id="A0A7W9E358"/>
<evidence type="ECO:0000256" key="14">
    <source>
        <dbReference type="ARBA" id="ARBA00023125"/>
    </source>
</evidence>
<dbReference type="OrthoDB" id="9802472at2"/>
<evidence type="ECO:0000256" key="17">
    <source>
        <dbReference type="ARBA" id="ARBA00023211"/>
    </source>
</evidence>
<dbReference type="GO" id="GO:0005524">
    <property type="term" value="F:ATP binding"/>
    <property type="evidence" value="ECO:0007669"/>
    <property type="project" value="UniProtKB-KW"/>
</dbReference>
<dbReference type="Gene3D" id="3.30.1490.70">
    <property type="match status" value="1"/>
</dbReference>
<dbReference type="EC" id="6.5.1.1" evidence="2"/>
<evidence type="ECO:0000256" key="8">
    <source>
        <dbReference type="ARBA" id="ARBA00022741"/>
    </source>
</evidence>
<dbReference type="GO" id="GO:0003887">
    <property type="term" value="F:DNA-directed DNA polymerase activity"/>
    <property type="evidence" value="ECO:0007669"/>
    <property type="project" value="UniProtKB-KW"/>
</dbReference>
<keyword evidence="3 25" id="KW-0436">Ligase</keyword>
<evidence type="ECO:0000256" key="23">
    <source>
        <dbReference type="SAM" id="MobiDB-lite"/>
    </source>
</evidence>
<evidence type="ECO:0000313" key="26">
    <source>
        <dbReference type="Proteomes" id="UP000561726"/>
    </source>
</evidence>
<dbReference type="NCBIfam" id="NF007210">
    <property type="entry name" value="PRK09632.1"/>
    <property type="match status" value="1"/>
</dbReference>
<sequence>MDPISRMIVVGGHRLTLTHLDKVLYPETGTTKADVLEYYATVADVLISHAAGRPATRKRWVHGVGTETDPEPAFFRKDLEPGAPAWIERRAMQHSSRPLDYPLVNDLATLVWLAQMSALEIHVPQWRFGRDGAPRHPDRLVLDLDPGPGVSLGECADVALILRGLLTGMGLDPVPVTSGSTGIHLYAALDMTATSDQVVAVAHELARAMAADHPDRVVSAMTKSVRAGRVFIDWSQNSAAKTTITPYSLRGRSRPTVAAPRVWSELSDGDLAQLDYIEVMRRVVGGGDPLARVNRAGGYGDPATAPPETRRHASASLVSPDNSTPHPLERYRAKRSAGFTPEPVPGHLGAALGRDTAPAFVVHEHHARRLHWDLRIERDGVLECWALPTGLPTSSAHNHLAVHTEAHPVDYRTFEGTIPAGQYGAGTMFVWDAGTVEVEKWGHDEVIVTLFPQRDGGLGGPRRFALIHTNGDGGADDNWLIHLMKTTAVAEMRATGTVPVTPDSPPPDHSPMLATTGSPSDLRPEREWAIEMKWDGIRILACVSRDVPEGTATLRTRNGLDATPFYPEVAAGVRAAVGSGTAVLDGEVVALDARGRPDFARLQSRMVSAVPPRPGPSPADPPVTYLVFDMLEYNGESLLDRGYDDRRRRLTGALTPQDSVQIPSSFDGDVAAAIRTSRELGLEGIVAKRHDSTYRAGRRSRAWVKVTQRRTQEVVIGGWRPGRGNRSETFGSLLLGIPHEGTLQYVGRVGTGFRDSDLLSARKLMDASPAMDCPFATLAADEAAGARWVRPELVGEVEFAQWTPAGRLRHPTWRGWRPDKSPHDVAREENPEAESIGSKRRQTLLQPRPTRGEAGV</sequence>
<keyword evidence="13" id="KW-0239">DNA-directed DNA polymerase</keyword>
<dbReference type="Proteomes" id="UP000561726">
    <property type="component" value="Unassembled WGS sequence"/>
</dbReference>
<dbReference type="InterPro" id="IPR012309">
    <property type="entry name" value="DNA_ligase_ATP-dep_C"/>
</dbReference>
<keyword evidence="9" id="KW-0227">DNA damage</keyword>
<dbReference type="Gene3D" id="3.90.920.10">
    <property type="entry name" value="DNA primase, PRIM domain"/>
    <property type="match status" value="1"/>
</dbReference>
<evidence type="ECO:0000256" key="20">
    <source>
        <dbReference type="ARBA" id="ARBA00034003"/>
    </source>
</evidence>
<dbReference type="Pfam" id="PF13298">
    <property type="entry name" value="LigD_N"/>
    <property type="match status" value="1"/>
</dbReference>
<dbReference type="GO" id="GO:0006310">
    <property type="term" value="P:DNA recombination"/>
    <property type="evidence" value="ECO:0007669"/>
    <property type="project" value="UniProtKB-KW"/>
</dbReference>
<gene>
    <name evidence="25" type="ORF">BJ997_001401</name>
</gene>
<dbReference type="Pfam" id="PF21686">
    <property type="entry name" value="LigD_Prim-Pol"/>
    <property type="match status" value="1"/>
</dbReference>
<dbReference type="GO" id="GO:0003677">
    <property type="term" value="F:DNA binding"/>
    <property type="evidence" value="ECO:0007669"/>
    <property type="project" value="UniProtKB-KW"/>
</dbReference>
<evidence type="ECO:0000256" key="3">
    <source>
        <dbReference type="ARBA" id="ARBA00022598"/>
    </source>
</evidence>
<dbReference type="CDD" id="cd04863">
    <property type="entry name" value="MtLigD_Pol_like"/>
    <property type="match status" value="1"/>
</dbReference>
<accession>A0A7W9E358</accession>
<feature type="compositionally biased region" description="Polar residues" evidence="23">
    <location>
        <begin position="316"/>
        <end position="325"/>
    </location>
</feature>
<evidence type="ECO:0000256" key="4">
    <source>
        <dbReference type="ARBA" id="ARBA00022679"/>
    </source>
</evidence>
<dbReference type="InterPro" id="IPR052171">
    <property type="entry name" value="NHEJ_LigD"/>
</dbReference>
<evidence type="ECO:0000313" key="25">
    <source>
        <dbReference type="EMBL" id="MBB5640853.1"/>
    </source>
</evidence>
<dbReference type="PANTHER" id="PTHR42705:SF2">
    <property type="entry name" value="BIFUNCTIONAL NON-HOMOLOGOUS END JOINING PROTEIN LIGD"/>
    <property type="match status" value="1"/>
</dbReference>
<keyword evidence="15" id="KW-0233">DNA recombination</keyword>
<comment type="caution">
    <text evidence="25">The sequence shown here is derived from an EMBL/GenBank/DDBJ whole genome shotgun (WGS) entry which is preliminary data.</text>
</comment>
<dbReference type="SUPFAM" id="SSF50249">
    <property type="entry name" value="Nucleic acid-binding proteins"/>
    <property type="match status" value="1"/>
</dbReference>
<feature type="region of interest" description="Disordered" evidence="23">
    <location>
        <begin position="498"/>
        <end position="521"/>
    </location>
</feature>
<dbReference type="EMBL" id="JACHBQ010000001">
    <property type="protein sequence ID" value="MBB5640853.1"/>
    <property type="molecule type" value="Genomic_DNA"/>
</dbReference>
<keyword evidence="5" id="KW-0548">Nucleotidyltransferase</keyword>
<dbReference type="CDD" id="cd07906">
    <property type="entry name" value="Adenylation_DNA_ligase_LigD_LigC"/>
    <property type="match status" value="1"/>
</dbReference>
<keyword evidence="14" id="KW-0238">DNA-binding</keyword>
<dbReference type="NCBIfam" id="TIGR02778">
    <property type="entry name" value="ligD_pol"/>
    <property type="match status" value="1"/>
</dbReference>
<evidence type="ECO:0000256" key="6">
    <source>
        <dbReference type="ARBA" id="ARBA00022722"/>
    </source>
</evidence>
<evidence type="ECO:0000256" key="2">
    <source>
        <dbReference type="ARBA" id="ARBA00012727"/>
    </source>
</evidence>
<keyword evidence="4" id="KW-0808">Transferase</keyword>
<keyword evidence="8" id="KW-0547">Nucleotide-binding</keyword>
<keyword evidence="11" id="KW-0269">Exonuclease</keyword>
<comment type="similarity">
    <text evidence="22">In the N-terminal section; belongs to the LigD polymerase family.</text>
</comment>
<dbReference type="GO" id="GO:0006281">
    <property type="term" value="P:DNA repair"/>
    <property type="evidence" value="ECO:0007669"/>
    <property type="project" value="UniProtKB-KW"/>
</dbReference>
<comment type="cofactor">
    <cofactor evidence="1">
        <name>Mn(2+)</name>
        <dbReference type="ChEBI" id="CHEBI:29035"/>
    </cofactor>
</comment>
<dbReference type="SUPFAM" id="SSF56091">
    <property type="entry name" value="DNA ligase/mRNA capping enzyme, catalytic domain"/>
    <property type="match status" value="1"/>
</dbReference>
<dbReference type="RefSeq" id="WP_084140957.1">
    <property type="nucleotide sequence ID" value="NZ_JACHBQ010000001.1"/>
</dbReference>
<keyword evidence="16" id="KW-0234">DNA repair</keyword>
<name>A0A7W9E358_9MICO</name>
<dbReference type="Gene3D" id="3.30.470.30">
    <property type="entry name" value="DNA ligase/mRNA capping enzyme"/>
    <property type="match status" value="1"/>
</dbReference>
<dbReference type="PROSITE" id="PS50160">
    <property type="entry name" value="DNA_LIGASE_A3"/>
    <property type="match status" value="1"/>
</dbReference>
<comment type="similarity">
    <text evidence="21">In the C-terminal section; belongs to the ATP-dependent DNA ligase family.</text>
</comment>
<dbReference type="InterPro" id="IPR012310">
    <property type="entry name" value="DNA_ligase_ATP-dep_cent"/>
</dbReference>
<reference evidence="25 26" key="1">
    <citation type="submission" date="2020-08" db="EMBL/GenBank/DDBJ databases">
        <title>Sequencing the genomes of 1000 actinobacteria strains.</title>
        <authorList>
            <person name="Klenk H.-P."/>
        </authorList>
    </citation>
    <scope>NUCLEOTIDE SEQUENCE [LARGE SCALE GENOMIC DNA]</scope>
    <source>
        <strain evidence="25 26">DSM 21065</strain>
    </source>
</reference>
<evidence type="ECO:0000256" key="19">
    <source>
        <dbReference type="ARBA" id="ARBA00029943"/>
    </source>
</evidence>
<dbReference type="GO" id="GO:0004527">
    <property type="term" value="F:exonuclease activity"/>
    <property type="evidence" value="ECO:0007669"/>
    <property type="project" value="UniProtKB-KW"/>
</dbReference>
<evidence type="ECO:0000256" key="10">
    <source>
        <dbReference type="ARBA" id="ARBA00022801"/>
    </source>
</evidence>
<dbReference type="InterPro" id="IPR033649">
    <property type="entry name" value="MtLigD_Pol-like"/>
</dbReference>
<keyword evidence="7" id="KW-0479">Metal-binding</keyword>
<feature type="region of interest" description="Disordered" evidence="23">
    <location>
        <begin position="810"/>
        <end position="856"/>
    </location>
</feature>
<dbReference type="InterPro" id="IPR014145">
    <property type="entry name" value="LigD_pol_dom"/>
</dbReference>
<evidence type="ECO:0000256" key="11">
    <source>
        <dbReference type="ARBA" id="ARBA00022839"/>
    </source>
</evidence>
<evidence type="ECO:0000256" key="21">
    <source>
        <dbReference type="ARBA" id="ARBA00049981"/>
    </source>
</evidence>
<feature type="region of interest" description="Disordered" evidence="23">
    <location>
        <begin position="294"/>
        <end position="328"/>
    </location>
</feature>
<dbReference type="PANTHER" id="PTHR42705">
    <property type="entry name" value="BIFUNCTIONAL NON-HOMOLOGOUS END JOINING PROTEIN LIGD"/>
    <property type="match status" value="1"/>
</dbReference>
<organism evidence="25 26">
    <name type="scientific">Cryobacterium roopkundense</name>
    <dbReference type="NCBI Taxonomy" id="1001240"/>
    <lineage>
        <taxon>Bacteria</taxon>
        <taxon>Bacillati</taxon>
        <taxon>Actinomycetota</taxon>
        <taxon>Actinomycetes</taxon>
        <taxon>Micrococcales</taxon>
        <taxon>Microbacteriaceae</taxon>
        <taxon>Cryobacterium</taxon>
    </lineage>
</organism>
<dbReference type="GO" id="GO:0046872">
    <property type="term" value="F:metal ion binding"/>
    <property type="evidence" value="ECO:0007669"/>
    <property type="project" value="UniProtKB-KW"/>
</dbReference>
<dbReference type="GO" id="GO:0003910">
    <property type="term" value="F:DNA ligase (ATP) activity"/>
    <property type="evidence" value="ECO:0007669"/>
    <property type="project" value="UniProtKB-EC"/>
</dbReference>
<dbReference type="Pfam" id="PF01068">
    <property type="entry name" value="DNA_ligase_A_M"/>
    <property type="match status" value="1"/>
</dbReference>
<dbReference type="InterPro" id="IPR014144">
    <property type="entry name" value="LigD_PE_domain"/>
</dbReference>
<evidence type="ECO:0000256" key="15">
    <source>
        <dbReference type="ARBA" id="ARBA00023172"/>
    </source>
</evidence>
<evidence type="ECO:0000256" key="13">
    <source>
        <dbReference type="ARBA" id="ARBA00022932"/>
    </source>
</evidence>
<keyword evidence="6" id="KW-0540">Nuclease</keyword>
<evidence type="ECO:0000256" key="16">
    <source>
        <dbReference type="ARBA" id="ARBA00023204"/>
    </source>
</evidence>
<evidence type="ECO:0000256" key="18">
    <source>
        <dbReference type="ARBA" id="ARBA00023268"/>
    </source>
</evidence>
<feature type="domain" description="ATP-dependent DNA ligase family profile" evidence="24">
    <location>
        <begin position="616"/>
        <end position="739"/>
    </location>
</feature>
<keyword evidence="12" id="KW-0067">ATP-binding</keyword>
<evidence type="ECO:0000256" key="9">
    <source>
        <dbReference type="ARBA" id="ARBA00022763"/>
    </source>
</evidence>
<comment type="catalytic activity">
    <reaction evidence="20">
        <text>ATP + (deoxyribonucleotide)n-3'-hydroxyl + 5'-phospho-(deoxyribonucleotide)m = (deoxyribonucleotide)n+m + AMP + diphosphate.</text>
        <dbReference type="EC" id="6.5.1.1"/>
    </reaction>
</comment>
<dbReference type="InterPro" id="IPR014146">
    <property type="entry name" value="LigD_ligase_dom"/>
</dbReference>
<evidence type="ECO:0000256" key="12">
    <source>
        <dbReference type="ARBA" id="ARBA00022840"/>
    </source>
</evidence>
<evidence type="ECO:0000256" key="1">
    <source>
        <dbReference type="ARBA" id="ARBA00001936"/>
    </source>
</evidence>
<keyword evidence="18" id="KW-0511">Multifunctional enzyme</keyword>
<dbReference type="CDD" id="cd07971">
    <property type="entry name" value="OBF_DNA_ligase_LigD"/>
    <property type="match status" value="1"/>
</dbReference>
<evidence type="ECO:0000256" key="7">
    <source>
        <dbReference type="ARBA" id="ARBA00022723"/>
    </source>
</evidence>
<feature type="compositionally biased region" description="Basic and acidic residues" evidence="23">
    <location>
        <begin position="816"/>
        <end position="830"/>
    </location>
</feature>
<evidence type="ECO:0000256" key="5">
    <source>
        <dbReference type="ARBA" id="ARBA00022695"/>
    </source>
</evidence>
<protein>
    <recommendedName>
        <fullName evidence="2">DNA ligase (ATP)</fullName>
        <ecNumber evidence="2">6.5.1.1</ecNumber>
    </recommendedName>
    <alternativeName>
        <fullName evidence="19">NHEJ DNA polymerase</fullName>
    </alternativeName>
</protein>
<dbReference type="Gene3D" id="2.40.50.140">
    <property type="entry name" value="Nucleic acid-binding proteins"/>
    <property type="match status" value="1"/>
</dbReference>